<keyword evidence="4" id="KW-1185">Reference proteome</keyword>
<dbReference type="AlphaFoldDB" id="A0A507DU39"/>
<sequence>MSVARFVFSVPALPSEDTPRNPVIPAILRKAIGFRSKRDHHLTPNDEEELYRQDTPSTAPGHASPNRTTLADNDGNLTPAKQTSVTPDSNHSNRPNHSNTLKLTKNSPKAAVPRALSPSSSATVKEVTSPSTMPTPMSNTPKVLDEDAILAKLEELRAQKRRIFENIAAQPVRPVQSKSNTSSCNKRSRSDSSGGATAAGGGNNISSSSNSNIIPMHTHRQMGAANSGG</sequence>
<feature type="region of interest" description="Disordered" evidence="1">
    <location>
        <begin position="172"/>
        <end position="229"/>
    </location>
</feature>
<dbReference type="EMBL" id="QEAM01000006">
    <property type="protein sequence ID" value="TPX51285.1"/>
    <property type="molecule type" value="Genomic_DNA"/>
</dbReference>
<evidence type="ECO:0000256" key="1">
    <source>
        <dbReference type="SAM" id="MobiDB-lite"/>
    </source>
</evidence>
<dbReference type="Proteomes" id="UP000317494">
    <property type="component" value="Unassembled WGS sequence"/>
</dbReference>
<organism evidence="3 4">
    <name type="scientific">Synchytrium endobioticum</name>
    <dbReference type="NCBI Taxonomy" id="286115"/>
    <lineage>
        <taxon>Eukaryota</taxon>
        <taxon>Fungi</taxon>
        <taxon>Fungi incertae sedis</taxon>
        <taxon>Chytridiomycota</taxon>
        <taxon>Chytridiomycota incertae sedis</taxon>
        <taxon>Chytridiomycetes</taxon>
        <taxon>Synchytriales</taxon>
        <taxon>Synchytriaceae</taxon>
        <taxon>Synchytrium</taxon>
    </lineage>
</organism>
<gene>
    <name evidence="2" type="ORF">SeLEV6574_g00393</name>
    <name evidence="3" type="ORF">SeMB42_g00269</name>
</gene>
<protein>
    <submittedName>
        <fullName evidence="3">Uncharacterized protein</fullName>
    </submittedName>
</protein>
<dbReference type="VEuPathDB" id="FungiDB:SeMB42_g00269"/>
<feature type="compositionally biased region" description="Polar residues" evidence="1">
    <location>
        <begin position="65"/>
        <end position="107"/>
    </location>
</feature>
<dbReference type="EMBL" id="QEAN01000005">
    <property type="protein sequence ID" value="TPX54458.1"/>
    <property type="molecule type" value="Genomic_DNA"/>
</dbReference>
<dbReference type="Proteomes" id="UP000320475">
    <property type="component" value="Unassembled WGS sequence"/>
</dbReference>
<feature type="compositionally biased region" description="Low complexity" evidence="1">
    <location>
        <begin position="128"/>
        <end position="141"/>
    </location>
</feature>
<proteinExistence type="predicted"/>
<name>A0A507DU39_9FUNG</name>
<accession>A0A507DU39</accession>
<reference evidence="4 5" key="1">
    <citation type="journal article" date="2019" name="Sci. Rep.">
        <title>Comparative genomics of chytrid fungi reveal insights into the obligate biotrophic and pathogenic lifestyle of Synchytrium endobioticum.</title>
        <authorList>
            <person name="van de Vossenberg B.T.L.H."/>
            <person name="Warris S."/>
            <person name="Nguyen H.D.T."/>
            <person name="van Gent-Pelzer M.P.E."/>
            <person name="Joly D.L."/>
            <person name="van de Geest H.C."/>
            <person name="Bonants P.J.M."/>
            <person name="Smith D.S."/>
            <person name="Levesque C.A."/>
            <person name="van der Lee T.A.J."/>
        </authorList>
    </citation>
    <scope>NUCLEOTIDE SEQUENCE [LARGE SCALE GENOMIC DNA]</scope>
    <source>
        <strain evidence="2 5">LEV6574</strain>
        <strain evidence="3 4">MB42</strain>
    </source>
</reference>
<feature type="compositionally biased region" description="Low complexity" evidence="1">
    <location>
        <begin position="204"/>
        <end position="214"/>
    </location>
</feature>
<evidence type="ECO:0000313" key="3">
    <source>
        <dbReference type="EMBL" id="TPX54458.1"/>
    </source>
</evidence>
<evidence type="ECO:0000313" key="2">
    <source>
        <dbReference type="EMBL" id="TPX51285.1"/>
    </source>
</evidence>
<feature type="region of interest" description="Disordered" evidence="1">
    <location>
        <begin position="38"/>
        <end position="143"/>
    </location>
</feature>
<evidence type="ECO:0000313" key="4">
    <source>
        <dbReference type="Proteomes" id="UP000317494"/>
    </source>
</evidence>
<comment type="caution">
    <text evidence="3">The sequence shown here is derived from an EMBL/GenBank/DDBJ whole genome shotgun (WGS) entry which is preliminary data.</text>
</comment>
<evidence type="ECO:0000313" key="5">
    <source>
        <dbReference type="Proteomes" id="UP000320475"/>
    </source>
</evidence>